<evidence type="ECO:0000256" key="2">
    <source>
        <dbReference type="ARBA" id="ARBA00009265"/>
    </source>
</evidence>
<dbReference type="GO" id="GO:0071013">
    <property type="term" value="C:catalytic step 2 spliceosome"/>
    <property type="evidence" value="ECO:0007669"/>
    <property type="project" value="TreeGrafter"/>
</dbReference>
<feature type="compositionally biased region" description="Polar residues" evidence="4">
    <location>
        <begin position="63"/>
        <end position="72"/>
    </location>
</feature>
<dbReference type="VEuPathDB" id="FungiDB:F4678DRAFT_74140"/>
<evidence type="ECO:0000256" key="4">
    <source>
        <dbReference type="SAM" id="MobiDB-lite"/>
    </source>
</evidence>
<dbReference type="GO" id="GO:0031048">
    <property type="term" value="P:regulatory ncRNA-mediated heterochromatin formation"/>
    <property type="evidence" value="ECO:0007669"/>
    <property type="project" value="TreeGrafter"/>
</dbReference>
<dbReference type="Pfam" id="PF08424">
    <property type="entry name" value="NRDE-2"/>
    <property type="match status" value="1"/>
</dbReference>
<dbReference type="GO" id="GO:1902369">
    <property type="term" value="P:negative regulation of RNA catabolic process"/>
    <property type="evidence" value="ECO:0007669"/>
    <property type="project" value="TreeGrafter"/>
</dbReference>
<dbReference type="InterPro" id="IPR013633">
    <property type="entry name" value="NRDE-2"/>
</dbReference>
<evidence type="ECO:0000313" key="5">
    <source>
        <dbReference type="EMBL" id="KAJ3553917.1"/>
    </source>
</evidence>
<reference evidence="5" key="1">
    <citation type="submission" date="2022-07" db="EMBL/GenBank/DDBJ databases">
        <title>Genome Sequence of Xylaria arbuscula.</title>
        <authorList>
            <person name="Buettner E."/>
        </authorList>
    </citation>
    <scope>NUCLEOTIDE SEQUENCE</scope>
    <source>
        <strain evidence="5">VT107</strain>
    </source>
</reference>
<dbReference type="AlphaFoldDB" id="A0A9W8N462"/>
<organism evidence="5 6">
    <name type="scientific">Xylaria arbuscula</name>
    <dbReference type="NCBI Taxonomy" id="114810"/>
    <lineage>
        <taxon>Eukaryota</taxon>
        <taxon>Fungi</taxon>
        <taxon>Dikarya</taxon>
        <taxon>Ascomycota</taxon>
        <taxon>Pezizomycotina</taxon>
        <taxon>Sordariomycetes</taxon>
        <taxon>Xylariomycetidae</taxon>
        <taxon>Xylariales</taxon>
        <taxon>Xylariaceae</taxon>
        <taxon>Xylaria</taxon>
    </lineage>
</organism>
<dbReference type="Proteomes" id="UP001148614">
    <property type="component" value="Unassembled WGS sequence"/>
</dbReference>
<feature type="region of interest" description="Disordered" evidence="4">
    <location>
        <begin position="174"/>
        <end position="249"/>
    </location>
</feature>
<feature type="region of interest" description="Disordered" evidence="4">
    <location>
        <begin position="1"/>
        <end position="90"/>
    </location>
</feature>
<comment type="caution">
    <text evidence="5">The sequence shown here is derived from an EMBL/GenBank/DDBJ whole genome shotgun (WGS) entry which is preliminary data.</text>
</comment>
<protein>
    <submittedName>
        <fullName evidence="5">Uncharacterized protein</fullName>
    </submittedName>
</protein>
<evidence type="ECO:0000256" key="1">
    <source>
        <dbReference type="ARBA" id="ARBA00004123"/>
    </source>
</evidence>
<comment type="similarity">
    <text evidence="2">Belongs to the NRDE2 family.</text>
</comment>
<keyword evidence="6" id="KW-1185">Reference proteome</keyword>
<comment type="subcellular location">
    <subcellularLocation>
        <location evidence="1">Nucleus</location>
    </subcellularLocation>
</comment>
<name>A0A9W8N462_9PEZI</name>
<gene>
    <name evidence="5" type="ORF">NPX13_g10762</name>
</gene>
<keyword evidence="3" id="KW-0539">Nucleus</keyword>
<dbReference type="PANTHER" id="PTHR13471:SF0">
    <property type="entry name" value="NUCLEAR EXOSOME REGULATOR NRDE2"/>
    <property type="match status" value="1"/>
</dbReference>
<dbReference type="PANTHER" id="PTHR13471">
    <property type="entry name" value="TETRATRICOPEPTIDE-LIKE HELICAL"/>
    <property type="match status" value="1"/>
</dbReference>
<dbReference type="EMBL" id="JANPWZ010003178">
    <property type="protein sequence ID" value="KAJ3553917.1"/>
    <property type="molecule type" value="Genomic_DNA"/>
</dbReference>
<sequence length="896" mass="100917">MKSADETKKRSSVPKFTSFKPNPNHAVEKAAVTGTALSRLPESQDTQASSHRHRSPIQAGVHSRSTSRPSRNSQKRPSEQRDSDQSSLYYSDTRGDNLILRYGSNDRNRIPKYRRIGASRVLGADGYMKVERLGSRDVFFIRNHHETGSLLSSDKKNLIAKGINLNSKSISIRRRKPETGATTRDYLPLSTSRKRKRDDGASGDSSMDEGPSYRSIHGKTKAHEHSDSGDEFDTDASEDELNGTAGNPVAMRSIELSRKVRQHPEDLDSWLELVDLQDSLLDLQTGSRAPTTAEMKSFADIKLSLLEQALSHSSDDDRRGTLKLKVMEEGLKVWEVKVALKRFAEVMQQYPKSFQVWKLYMNYVQTTISTCRFDEIKRLYTDKIQSLGKELANFTSVSDQIECSKQIIYVFLRLTRFLADAGYTELASAAWQGSLELNLVRSSTEPGTEWEIPSGFEEYWEGEVPRLGEANWQGWVTDLTTQEPPAPSKSKPPVLPSTRDGYKAWYIFEHHRTQNATLPTRTLDEGAEEDPFRVVMLSDFQGILLCFPASIVPHIQLQLLDAFLAFCHVPPGLQDGQSVKELAMDAFIVRSGQDVPLTRLFSRARHDSAEDQQSKAPGFCYEIQQVSLTPEVLFPSQQWYNYLGHVKDLPFESYQWTAMTLKQLAQIIRAKRLGPYALAFESIREPGNGKKRAKALLKQDPSNVDLYIGYSILEQEQKNNATARSVSLAAFSLPSISVYDRIRLVIRTAWVELADGELVKAATHLCRLDEDRPKSDDAQIPELLEASPSQILKAKQFLVTNRHYKMSSGDFAEAVIYAEGLVLLDYLTQRSGREPGSERQGDIGAAIARITQCSEDLVSRGHQQNPSHEKFLQSSAHLLYYHATHGFQNQKSSKED</sequence>
<proteinExistence type="inferred from homology"/>
<accession>A0A9W8N462</accession>
<evidence type="ECO:0000313" key="6">
    <source>
        <dbReference type="Proteomes" id="UP001148614"/>
    </source>
</evidence>
<feature type="compositionally biased region" description="Acidic residues" evidence="4">
    <location>
        <begin position="229"/>
        <end position="241"/>
    </location>
</feature>
<evidence type="ECO:0000256" key="3">
    <source>
        <dbReference type="ARBA" id="ARBA00023242"/>
    </source>
</evidence>